<dbReference type="PANTHER" id="PTHR11249:SF2">
    <property type="entry name" value="GLIA MATURATION FACTOR"/>
    <property type="match status" value="1"/>
</dbReference>
<comment type="caution">
    <text evidence="3">The sequence shown here is derived from an EMBL/GenBank/DDBJ whole genome shotgun (WGS) entry which is preliminary data.</text>
</comment>
<evidence type="ECO:0000313" key="3">
    <source>
        <dbReference type="EMBL" id="KAF8758386.1"/>
    </source>
</evidence>
<dbReference type="AlphaFoldDB" id="A0A8H7IFT9"/>
<dbReference type="Pfam" id="PF00241">
    <property type="entry name" value="Cofilin_ADF"/>
    <property type="match status" value="1"/>
</dbReference>
<accession>A0A8H7IFT9</accession>
<dbReference type="GO" id="GO:0003779">
    <property type="term" value="F:actin binding"/>
    <property type="evidence" value="ECO:0007669"/>
    <property type="project" value="InterPro"/>
</dbReference>
<dbReference type="CDD" id="cd11283">
    <property type="entry name" value="ADF_GMF-beta_like"/>
    <property type="match status" value="1"/>
</dbReference>
<comment type="similarity">
    <text evidence="1">Belongs to the actin-binding proteins ADF family. GMF subfamily.</text>
</comment>
<dbReference type="PANTHER" id="PTHR11249">
    <property type="entry name" value="GLIAL FACTOR NATURATION FACTOR"/>
    <property type="match status" value="1"/>
</dbReference>
<proteinExistence type="inferred from homology"/>
<protein>
    <submittedName>
        <fullName evidence="3">Maturation factor</fullName>
    </submittedName>
</protein>
<evidence type="ECO:0000256" key="1">
    <source>
        <dbReference type="ARBA" id="ARBA00010055"/>
    </source>
</evidence>
<dbReference type="SMART" id="SM00102">
    <property type="entry name" value="ADF"/>
    <property type="match status" value="1"/>
</dbReference>
<dbReference type="GO" id="GO:0030479">
    <property type="term" value="C:actin cortical patch"/>
    <property type="evidence" value="ECO:0007669"/>
    <property type="project" value="TreeGrafter"/>
</dbReference>
<dbReference type="Gene3D" id="3.40.20.10">
    <property type="entry name" value="Severin"/>
    <property type="match status" value="1"/>
</dbReference>
<gene>
    <name evidence="3" type="ORF">RHS01_03066</name>
</gene>
<sequence length="178" mass="19944">MVLALRNEWKGEPESHVTGDPGYGWFLPHDMPSTLISTTIQTVLERLTRRYRPAKVSVRKAKRGSAALVVKINKQTLKMEEVEQFDNISMEDLAEELPDASPRYVVLSYELKHDDGRTSFPLVLINWTPQGSETGLMTLHASALIAFQNTVEVSKVVEIRDGSEGLTKAVIDAKLHSR</sequence>
<dbReference type="GO" id="GO:0071933">
    <property type="term" value="F:Arp2/3 complex binding"/>
    <property type="evidence" value="ECO:0007669"/>
    <property type="project" value="InterPro"/>
</dbReference>
<dbReference type="Proteomes" id="UP000614334">
    <property type="component" value="Unassembled WGS sequence"/>
</dbReference>
<evidence type="ECO:0000259" key="2">
    <source>
        <dbReference type="PROSITE" id="PS51263"/>
    </source>
</evidence>
<dbReference type="GO" id="GO:0071846">
    <property type="term" value="P:actin filament debranching"/>
    <property type="evidence" value="ECO:0007669"/>
    <property type="project" value="InterPro"/>
</dbReference>
<evidence type="ECO:0000313" key="4">
    <source>
        <dbReference type="Proteomes" id="UP000614334"/>
    </source>
</evidence>
<name>A0A8H7IFT9_9AGAM</name>
<dbReference type="PROSITE" id="PS51263">
    <property type="entry name" value="ADF_H"/>
    <property type="match status" value="1"/>
</dbReference>
<dbReference type="InterPro" id="IPR029006">
    <property type="entry name" value="ADF-H/Gelsolin-like_dom_sf"/>
</dbReference>
<organism evidence="3 4">
    <name type="scientific">Rhizoctonia solani</name>
    <dbReference type="NCBI Taxonomy" id="456999"/>
    <lineage>
        <taxon>Eukaryota</taxon>
        <taxon>Fungi</taxon>
        <taxon>Dikarya</taxon>
        <taxon>Basidiomycota</taxon>
        <taxon>Agaricomycotina</taxon>
        <taxon>Agaricomycetes</taxon>
        <taxon>Cantharellales</taxon>
        <taxon>Ceratobasidiaceae</taxon>
        <taxon>Rhizoctonia</taxon>
    </lineage>
</organism>
<dbReference type="SUPFAM" id="SSF55753">
    <property type="entry name" value="Actin depolymerizing proteins"/>
    <property type="match status" value="1"/>
</dbReference>
<dbReference type="GO" id="GO:0034316">
    <property type="term" value="P:negative regulation of Arp2/3 complex-mediated actin nucleation"/>
    <property type="evidence" value="ECO:0007669"/>
    <property type="project" value="TreeGrafter"/>
</dbReference>
<dbReference type="InterPro" id="IPR011171">
    <property type="entry name" value="GMF"/>
</dbReference>
<dbReference type="EMBL" id="JACYCF010000003">
    <property type="protein sequence ID" value="KAF8758386.1"/>
    <property type="molecule type" value="Genomic_DNA"/>
</dbReference>
<reference evidence="3" key="1">
    <citation type="submission" date="2020-09" db="EMBL/GenBank/DDBJ databases">
        <title>Comparative genome analyses of four rice-infecting Rhizoctonia solani isolates reveal extensive enrichment of homogalacturonan modification genes.</title>
        <authorList>
            <person name="Lee D.-Y."/>
            <person name="Jeon J."/>
            <person name="Kim K.-T."/>
            <person name="Cheong K."/>
            <person name="Song H."/>
            <person name="Choi G."/>
            <person name="Ko J."/>
            <person name="Opiyo S.O."/>
            <person name="Zuo S."/>
            <person name="Madhav S."/>
            <person name="Lee Y.-H."/>
            <person name="Wang G.-L."/>
        </authorList>
    </citation>
    <scope>NUCLEOTIDE SEQUENCE</scope>
    <source>
        <strain evidence="3">AG1-IA B2</strain>
    </source>
</reference>
<feature type="domain" description="ADF-H" evidence="2">
    <location>
        <begin position="37"/>
        <end position="175"/>
    </location>
</feature>
<dbReference type="InterPro" id="IPR002108">
    <property type="entry name" value="ADF-H"/>
</dbReference>